<reference evidence="4" key="1">
    <citation type="submission" date="2019-10" db="EMBL/GenBank/DDBJ databases">
        <title>Metagenomic sequencing of thiosulfate-disproportionating enrichment culture.</title>
        <authorList>
            <person name="Umezawa K."/>
            <person name="Kojima H."/>
            <person name="Fukui M."/>
        </authorList>
    </citation>
    <scope>NUCLEOTIDE SEQUENCE</scope>
    <source>
        <strain evidence="4">45J</strain>
    </source>
</reference>
<keyword evidence="2" id="KW-0547">Nucleotide-binding</keyword>
<comment type="caution">
    <text evidence="4">The sequence shown here is derived from an EMBL/GenBank/DDBJ whole genome shotgun (WGS) entry which is preliminary data.</text>
</comment>
<dbReference type="InterPro" id="IPR051538">
    <property type="entry name" value="Acyl-CoA_Synth/Transferase"/>
</dbReference>
<keyword evidence="3" id="KW-0067">ATP-binding</keyword>
<dbReference type="EMBL" id="BLAB01000001">
    <property type="protein sequence ID" value="GER92617.1"/>
    <property type="molecule type" value="Genomic_DNA"/>
</dbReference>
<dbReference type="PANTHER" id="PTHR43334:SF1">
    <property type="entry name" value="3-HYDROXYPROPIONATE--COA LIGASE [ADP-FORMING]"/>
    <property type="match status" value="1"/>
</dbReference>
<dbReference type="Gene3D" id="3.30.1490.20">
    <property type="entry name" value="ATP-grasp fold, A domain"/>
    <property type="match status" value="1"/>
</dbReference>
<gene>
    <name evidence="4" type="ORF">A45J_0335</name>
</gene>
<dbReference type="SUPFAM" id="SSF56059">
    <property type="entry name" value="Glutathione synthetase ATP-binding domain-like"/>
    <property type="match status" value="1"/>
</dbReference>
<protein>
    <submittedName>
        <fullName evidence="4">Acetyl-CoA synthetase</fullName>
    </submittedName>
</protein>
<dbReference type="AlphaFoldDB" id="A0A5J4L1I5"/>
<keyword evidence="1" id="KW-0436">Ligase</keyword>
<sequence>MSAEMLKEFIEKNRDKKAFLEYEVKGLFKTMGFSVPDGVFIPKDSYLSAFSLQLSALSYPLVAKVSSQKITSKSDVRGIRLGIRNEDELNNAISELMHIENAEGVLVEEMASHGLEVIIGGVIDEQFGPIVMFGLGGVFVEVFKDIAFGLAPLKKDEALWLIRQIKGYRLLEGYRGDLPVDFDALINIIVSVSEMMATNLIKEIDLNPVALYPKGAMILDAKMKIIL</sequence>
<evidence type="ECO:0000256" key="3">
    <source>
        <dbReference type="ARBA" id="ARBA00022840"/>
    </source>
</evidence>
<dbReference type="GO" id="GO:0005524">
    <property type="term" value="F:ATP binding"/>
    <property type="evidence" value="ECO:0007669"/>
    <property type="project" value="UniProtKB-KW"/>
</dbReference>
<dbReference type="Pfam" id="PF13549">
    <property type="entry name" value="ATP-grasp_5"/>
    <property type="match status" value="1"/>
</dbReference>
<organism evidence="4">
    <name type="scientific">hot springs metagenome</name>
    <dbReference type="NCBI Taxonomy" id="433727"/>
    <lineage>
        <taxon>unclassified sequences</taxon>
        <taxon>metagenomes</taxon>
        <taxon>ecological metagenomes</taxon>
    </lineage>
</organism>
<dbReference type="GO" id="GO:0016874">
    <property type="term" value="F:ligase activity"/>
    <property type="evidence" value="ECO:0007669"/>
    <property type="project" value="UniProtKB-KW"/>
</dbReference>
<proteinExistence type="predicted"/>
<dbReference type="Gene3D" id="3.30.470.20">
    <property type="entry name" value="ATP-grasp fold, B domain"/>
    <property type="match status" value="1"/>
</dbReference>
<evidence type="ECO:0000313" key="4">
    <source>
        <dbReference type="EMBL" id="GER92617.1"/>
    </source>
</evidence>
<evidence type="ECO:0000256" key="1">
    <source>
        <dbReference type="ARBA" id="ARBA00022598"/>
    </source>
</evidence>
<dbReference type="InterPro" id="IPR013815">
    <property type="entry name" value="ATP_grasp_subdomain_1"/>
</dbReference>
<name>A0A5J4L1I5_9ZZZZ</name>
<evidence type="ECO:0000256" key="2">
    <source>
        <dbReference type="ARBA" id="ARBA00022741"/>
    </source>
</evidence>
<dbReference type="PANTHER" id="PTHR43334">
    <property type="entry name" value="ACETATE--COA LIGASE [ADP-FORMING]"/>
    <property type="match status" value="1"/>
</dbReference>
<accession>A0A5J4L1I5</accession>